<name>C0E0Y3_9CORY</name>
<organism evidence="1 2">
    <name type="scientific">Corynebacterium matruchotii ATCC 33806</name>
    <dbReference type="NCBI Taxonomy" id="566549"/>
    <lineage>
        <taxon>Bacteria</taxon>
        <taxon>Bacillati</taxon>
        <taxon>Actinomycetota</taxon>
        <taxon>Actinomycetes</taxon>
        <taxon>Mycobacteriales</taxon>
        <taxon>Corynebacteriaceae</taxon>
        <taxon>Corynebacterium</taxon>
    </lineage>
</organism>
<comment type="caution">
    <text evidence="1">The sequence shown here is derived from an EMBL/GenBank/DDBJ whole genome shotgun (WGS) entry which is preliminary data.</text>
</comment>
<sequence>MCQKSMILTNFAHHAFRRPYGWKTTNNPYIMSFLHIDNLDISSDSHKLCGCELCLGTLATYKNLPGTSPIENLVTSPQIGGIEHEIPVFITCDKDRNVI</sequence>
<dbReference type="HOGENOM" id="CLU_2315534_0_0_11"/>
<gene>
    <name evidence="1" type="ORF">CORMATOL_00633</name>
</gene>
<protein>
    <submittedName>
        <fullName evidence="1">Uncharacterized protein</fullName>
    </submittedName>
</protein>
<evidence type="ECO:0000313" key="1">
    <source>
        <dbReference type="EMBL" id="EEG27781.1"/>
    </source>
</evidence>
<dbReference type="EMBL" id="ACEB01000006">
    <property type="protein sequence ID" value="EEG27781.1"/>
    <property type="molecule type" value="Genomic_DNA"/>
</dbReference>
<evidence type="ECO:0000313" key="2">
    <source>
        <dbReference type="Proteomes" id="UP000006247"/>
    </source>
</evidence>
<dbReference type="Proteomes" id="UP000006247">
    <property type="component" value="Unassembled WGS sequence"/>
</dbReference>
<reference evidence="1 2" key="1">
    <citation type="submission" date="2009-01" db="EMBL/GenBank/DDBJ databases">
        <authorList>
            <person name="Fulton L."/>
            <person name="Clifton S."/>
            <person name="Chinwalla A.T."/>
            <person name="Mitreva M."/>
            <person name="Sodergren E."/>
            <person name="Weinstock G."/>
            <person name="Clifton S."/>
            <person name="Dooling D.J."/>
            <person name="Fulton B."/>
            <person name="Minx P."/>
            <person name="Pepin K.H."/>
            <person name="Johnson M."/>
            <person name="Bhonagiri V."/>
            <person name="Nash W.E."/>
            <person name="Mardis E.R."/>
            <person name="Wilson R.K."/>
        </authorList>
    </citation>
    <scope>NUCLEOTIDE SEQUENCE [LARGE SCALE GENOMIC DNA]</scope>
    <source>
        <strain evidence="1 2">ATCC 33806</strain>
    </source>
</reference>
<proteinExistence type="predicted"/>
<accession>C0E0Y3</accession>
<dbReference type="AlphaFoldDB" id="C0E0Y3"/>